<feature type="domain" description="ABC3 transporter permease C-terminal" evidence="7">
    <location>
        <begin position="290"/>
        <end position="407"/>
    </location>
</feature>
<proteinExistence type="predicted"/>
<dbReference type="Pfam" id="PF12704">
    <property type="entry name" value="MacB_PCD"/>
    <property type="match status" value="1"/>
</dbReference>
<keyword evidence="5 6" id="KW-0472">Membrane</keyword>
<comment type="subcellular location">
    <subcellularLocation>
        <location evidence="1">Cell membrane</location>
        <topology evidence="1">Multi-pass membrane protein</topology>
    </subcellularLocation>
</comment>
<reference evidence="9 10" key="1">
    <citation type="submission" date="2020-04" db="EMBL/GenBank/DDBJ databases">
        <authorList>
            <person name="Yoon J."/>
        </authorList>
    </citation>
    <scope>NUCLEOTIDE SEQUENCE [LARGE SCALE GENOMIC DNA]</scope>
    <source>
        <strain evidence="9 10">DJ-13</strain>
    </source>
</reference>
<dbReference type="EMBL" id="JAAWWL010000001">
    <property type="protein sequence ID" value="NKI31314.1"/>
    <property type="molecule type" value="Genomic_DNA"/>
</dbReference>
<name>A0ABX1GN59_9FLAO</name>
<evidence type="ECO:0000256" key="2">
    <source>
        <dbReference type="ARBA" id="ARBA00022475"/>
    </source>
</evidence>
<dbReference type="InterPro" id="IPR025857">
    <property type="entry name" value="MacB_PCD"/>
</dbReference>
<protein>
    <submittedName>
        <fullName evidence="9">FtsX-like permease family protein</fullName>
    </submittedName>
</protein>
<dbReference type="Proteomes" id="UP000718451">
    <property type="component" value="Unassembled WGS sequence"/>
</dbReference>
<feature type="transmembrane region" description="Helical" evidence="6">
    <location>
        <begin position="724"/>
        <end position="743"/>
    </location>
</feature>
<keyword evidence="2" id="KW-1003">Cell membrane</keyword>
<feature type="domain" description="ABC3 transporter permease C-terminal" evidence="7">
    <location>
        <begin position="675"/>
        <end position="788"/>
    </location>
</feature>
<dbReference type="PANTHER" id="PTHR30572:SF18">
    <property type="entry name" value="ABC-TYPE MACROLIDE FAMILY EXPORT SYSTEM PERMEASE COMPONENT 2"/>
    <property type="match status" value="1"/>
</dbReference>
<dbReference type="InterPro" id="IPR050250">
    <property type="entry name" value="Macrolide_Exporter_MacB"/>
</dbReference>
<feature type="transmembrane region" description="Helical" evidence="6">
    <location>
        <begin position="672"/>
        <end position="697"/>
    </location>
</feature>
<gene>
    <name evidence="9" type="ORF">HCU67_05115</name>
</gene>
<feature type="transmembrane region" description="Helical" evidence="6">
    <location>
        <begin position="340"/>
        <end position="358"/>
    </location>
</feature>
<dbReference type="Pfam" id="PF02687">
    <property type="entry name" value="FtsX"/>
    <property type="match status" value="2"/>
</dbReference>
<evidence type="ECO:0000259" key="8">
    <source>
        <dbReference type="Pfam" id="PF12704"/>
    </source>
</evidence>
<evidence type="ECO:0000256" key="1">
    <source>
        <dbReference type="ARBA" id="ARBA00004651"/>
    </source>
</evidence>
<evidence type="ECO:0000313" key="9">
    <source>
        <dbReference type="EMBL" id="NKI31314.1"/>
    </source>
</evidence>
<dbReference type="PANTHER" id="PTHR30572">
    <property type="entry name" value="MEMBRANE COMPONENT OF TRANSPORTER-RELATED"/>
    <property type="match status" value="1"/>
</dbReference>
<feature type="transmembrane region" description="Helical" evidence="6">
    <location>
        <begin position="378"/>
        <end position="403"/>
    </location>
</feature>
<feature type="domain" description="MacB-like periplasmic core" evidence="8">
    <location>
        <begin position="20"/>
        <end position="237"/>
    </location>
</feature>
<feature type="transmembrane region" description="Helical" evidence="6">
    <location>
        <begin position="424"/>
        <end position="447"/>
    </location>
</feature>
<feature type="transmembrane region" description="Helical" evidence="6">
    <location>
        <begin position="758"/>
        <end position="781"/>
    </location>
</feature>
<evidence type="ECO:0000256" key="6">
    <source>
        <dbReference type="SAM" id="Phobius"/>
    </source>
</evidence>
<dbReference type="RefSeq" id="WP_168551496.1">
    <property type="nucleotide sequence ID" value="NZ_JAAWWL010000001.1"/>
</dbReference>
<keyword evidence="4 6" id="KW-1133">Transmembrane helix</keyword>
<dbReference type="InterPro" id="IPR003838">
    <property type="entry name" value="ABC3_permease_C"/>
</dbReference>
<keyword evidence="3 6" id="KW-0812">Transmembrane</keyword>
<sequence length="795" mass="90150">MLKNHIKLAWRNLIKNKKYTLINLAGLSIGMTCYILIALFIQYEVSFDRHHQKADRIYRVAQRQIGNEYRGTNEFALAPLPLSKALVNDYPEVEAVANLNQDFTLLINGNESYPEQGLSTDSSFFEVFSVPLLQGNIKEIFEDINTIVLTESLSKKLFGSDSPIGKSIFYARDRKITVAGIIPDPPVYQHLQYSYLVSYKIRGYYPNDIDNWVSNNYHAYLALYKDSDFKALEEKMQRYNAVAKPAYEELGFNFYPEYFLQPLKDIHLKSNINMEIGRSGDIRYLYLFGSIALIILVLASINYINLATAKSAKRAKEVGVSKVLGAKKGNLIMQFLSESFLLSLCGGAIASILAFLFLPSFNGLLDQAIPFDFVGSWWILPLMILIALLIGVLSGLYPAFFLSSLSPVRALKGNFIRNHKEGNFLRNTLVVGQFVVAIALAIGSIIIHQQLSYIQNKKLGYSKEQVVHVPYFESEIAEKEDVLKNELLNHPNINKVSISTQLPMNITSQGIVNEWDGNSGEDEMYIYRCYVDHNFIDLFEMEILEGRAFSKEFPTDSSATYILNEAAFKKTGWTSAVGKKFRDGTVIGVVKNFHLQTFDLTIEPLFMAMRNIPQLRNFGHIILKVDTEDFANTKNFIEETMKSIVPMVNYEARFMEDSYAQMYDKENRLGNVFSIFTMLALFIAAMGLFGLVSYNVVQRTKEIGIRKVLGSSIIGIMNLVAKDFLKLVLVAIIIAVPIAFYAMNNWLQDYAYRTEIKWWVFLLVGLGTIGISFITICFQSFKAASVNPIKSLRTE</sequence>
<evidence type="ECO:0000313" key="10">
    <source>
        <dbReference type="Proteomes" id="UP000718451"/>
    </source>
</evidence>
<feature type="transmembrane region" description="Helical" evidence="6">
    <location>
        <begin position="21"/>
        <end position="43"/>
    </location>
</feature>
<comment type="caution">
    <text evidence="9">The sequence shown here is derived from an EMBL/GenBank/DDBJ whole genome shotgun (WGS) entry which is preliminary data.</text>
</comment>
<evidence type="ECO:0000256" key="4">
    <source>
        <dbReference type="ARBA" id="ARBA00022989"/>
    </source>
</evidence>
<feature type="transmembrane region" description="Helical" evidence="6">
    <location>
        <begin position="284"/>
        <end position="306"/>
    </location>
</feature>
<keyword evidence="10" id="KW-1185">Reference proteome</keyword>
<evidence type="ECO:0000256" key="5">
    <source>
        <dbReference type="ARBA" id="ARBA00023136"/>
    </source>
</evidence>
<evidence type="ECO:0000259" key="7">
    <source>
        <dbReference type="Pfam" id="PF02687"/>
    </source>
</evidence>
<organism evidence="9 10">
    <name type="scientific">Croceivirga thetidis</name>
    <dbReference type="NCBI Taxonomy" id="2721623"/>
    <lineage>
        <taxon>Bacteria</taxon>
        <taxon>Pseudomonadati</taxon>
        <taxon>Bacteroidota</taxon>
        <taxon>Flavobacteriia</taxon>
        <taxon>Flavobacteriales</taxon>
        <taxon>Flavobacteriaceae</taxon>
        <taxon>Croceivirga</taxon>
    </lineage>
</organism>
<evidence type="ECO:0000256" key="3">
    <source>
        <dbReference type="ARBA" id="ARBA00022692"/>
    </source>
</evidence>
<accession>A0ABX1GN59</accession>